<organism evidence="2 3">
    <name type="scientific">Psilocybe cf. subviscida</name>
    <dbReference type="NCBI Taxonomy" id="2480587"/>
    <lineage>
        <taxon>Eukaryota</taxon>
        <taxon>Fungi</taxon>
        <taxon>Dikarya</taxon>
        <taxon>Basidiomycota</taxon>
        <taxon>Agaricomycotina</taxon>
        <taxon>Agaricomycetes</taxon>
        <taxon>Agaricomycetidae</taxon>
        <taxon>Agaricales</taxon>
        <taxon>Agaricineae</taxon>
        <taxon>Strophariaceae</taxon>
        <taxon>Psilocybe</taxon>
    </lineage>
</organism>
<keyword evidence="3" id="KW-1185">Reference proteome</keyword>
<protein>
    <submittedName>
        <fullName evidence="2">Uncharacterized protein</fullName>
    </submittedName>
</protein>
<accession>A0A8H5BP53</accession>
<proteinExistence type="predicted"/>
<feature type="compositionally biased region" description="Polar residues" evidence="1">
    <location>
        <begin position="13"/>
        <end position="23"/>
    </location>
</feature>
<evidence type="ECO:0000313" key="2">
    <source>
        <dbReference type="EMBL" id="KAF5326763.1"/>
    </source>
</evidence>
<evidence type="ECO:0000313" key="3">
    <source>
        <dbReference type="Proteomes" id="UP000567179"/>
    </source>
</evidence>
<dbReference type="Proteomes" id="UP000567179">
    <property type="component" value="Unassembled WGS sequence"/>
</dbReference>
<reference evidence="2 3" key="1">
    <citation type="journal article" date="2020" name="ISME J.">
        <title>Uncovering the hidden diversity of litter-decomposition mechanisms in mushroom-forming fungi.</title>
        <authorList>
            <person name="Floudas D."/>
            <person name="Bentzer J."/>
            <person name="Ahren D."/>
            <person name="Johansson T."/>
            <person name="Persson P."/>
            <person name="Tunlid A."/>
        </authorList>
    </citation>
    <scope>NUCLEOTIDE SEQUENCE [LARGE SCALE GENOMIC DNA]</scope>
    <source>
        <strain evidence="2 3">CBS 101986</strain>
    </source>
</reference>
<feature type="region of interest" description="Disordered" evidence="1">
    <location>
        <begin position="1"/>
        <end position="26"/>
    </location>
</feature>
<dbReference type="EMBL" id="JAACJJ010000014">
    <property type="protein sequence ID" value="KAF5326763.1"/>
    <property type="molecule type" value="Genomic_DNA"/>
</dbReference>
<comment type="caution">
    <text evidence="2">The sequence shown here is derived from an EMBL/GenBank/DDBJ whole genome shotgun (WGS) entry which is preliminary data.</text>
</comment>
<sequence>MLGTSLHPAMLQNPGSAHSTNSKPVREWGNCSRLRCRNNLLRYACLGDLPRECFGVSGPVDAEEGGGDSEDS</sequence>
<evidence type="ECO:0000256" key="1">
    <source>
        <dbReference type="SAM" id="MobiDB-lite"/>
    </source>
</evidence>
<name>A0A8H5BP53_9AGAR</name>
<gene>
    <name evidence="2" type="ORF">D9619_005103</name>
</gene>
<dbReference type="AlphaFoldDB" id="A0A8H5BP53"/>